<dbReference type="InterPro" id="IPR009030">
    <property type="entry name" value="Growth_fac_rcpt_cys_sf"/>
</dbReference>
<feature type="domain" description="EGF-like" evidence="2">
    <location>
        <begin position="94"/>
        <end position="130"/>
    </location>
</feature>
<dbReference type="PROSITE" id="PS51318">
    <property type="entry name" value="TAT"/>
    <property type="match status" value="1"/>
</dbReference>
<organism evidence="3">
    <name type="scientific">Fonticula alba</name>
    <name type="common">Slime mold</name>
    <dbReference type="NCBI Taxonomy" id="691883"/>
    <lineage>
        <taxon>Eukaryota</taxon>
        <taxon>Rotosphaerida</taxon>
        <taxon>Fonticulaceae</taxon>
        <taxon>Fonticula</taxon>
    </lineage>
</organism>
<evidence type="ECO:0000256" key="1">
    <source>
        <dbReference type="SAM" id="SignalP"/>
    </source>
</evidence>
<dbReference type="CDD" id="cd00064">
    <property type="entry name" value="FU"/>
    <property type="match status" value="2"/>
</dbReference>
<evidence type="ECO:0000313" key="4">
    <source>
        <dbReference type="Proteomes" id="UP000030693"/>
    </source>
</evidence>
<dbReference type="OMA" id="QTACNGT"/>
<feature type="chain" id="PRO_5001566282" description="EGF-like domain-containing protein" evidence="1">
    <location>
        <begin position="40"/>
        <end position="421"/>
    </location>
</feature>
<dbReference type="InterPro" id="IPR051514">
    <property type="entry name" value="R-spondin"/>
</dbReference>
<dbReference type="InterPro" id="IPR000742">
    <property type="entry name" value="EGF"/>
</dbReference>
<dbReference type="OrthoDB" id="300641at2759"/>
<dbReference type="AlphaFoldDB" id="A0A058Z6A2"/>
<accession>A0A058Z6A2</accession>
<dbReference type="InterPro" id="IPR006212">
    <property type="entry name" value="Furin_repeat"/>
</dbReference>
<dbReference type="SMART" id="SM00261">
    <property type="entry name" value="FU"/>
    <property type="match status" value="6"/>
</dbReference>
<feature type="signal peptide" evidence="1">
    <location>
        <begin position="1"/>
        <end position="39"/>
    </location>
</feature>
<dbReference type="Proteomes" id="UP000030693">
    <property type="component" value="Unassembled WGS sequence"/>
</dbReference>
<evidence type="ECO:0000259" key="2">
    <source>
        <dbReference type="SMART" id="SM00181"/>
    </source>
</evidence>
<feature type="domain" description="EGF-like" evidence="2">
    <location>
        <begin position="146"/>
        <end position="175"/>
    </location>
</feature>
<keyword evidence="4" id="KW-1185">Reference proteome</keyword>
<keyword evidence="1" id="KW-0732">Signal</keyword>
<protein>
    <recommendedName>
        <fullName evidence="2">EGF-like domain-containing protein</fullName>
    </recommendedName>
</protein>
<dbReference type="Gene3D" id="2.10.220.10">
    <property type="entry name" value="Hormone Receptor, Insulin-like Growth Factor Receptor 1, Chain A, domain 2"/>
    <property type="match status" value="5"/>
</dbReference>
<dbReference type="RefSeq" id="XP_009495425.1">
    <property type="nucleotide sequence ID" value="XM_009497150.1"/>
</dbReference>
<dbReference type="SUPFAM" id="SSF57184">
    <property type="entry name" value="Growth factor receptor domain"/>
    <property type="match status" value="3"/>
</dbReference>
<feature type="domain" description="EGF-like" evidence="2">
    <location>
        <begin position="193"/>
        <end position="222"/>
    </location>
</feature>
<dbReference type="GeneID" id="20528004"/>
<dbReference type="eggNOG" id="KOG3525">
    <property type="taxonomic scope" value="Eukaryota"/>
</dbReference>
<sequence length="421" mass="43197">MPEPGRRPPSRRPGFRKGLLLLALLAVLSLMVLLPAATANEECPPGCTACSSSTSCDTCDVDFIKNPHDAANPCVGQCPPSHPTILIDDLGAEECASEEIPACSRMVFENSSYTCLECNPGFLIYELACVSSCPMGFFADGVTCSPCMQDCSTCSNSASCDSCSGNLFLHNGTCTPNCPAGTYEDDIAGACTDCETDCAACTSATECTACEDGAFLDGHACVPSCPGGTFGDITNNTCTVCDDNCDACTSATECTACEPAFFMHQNRCECLSCPPGDILSGSTCVGSCPAGSFLPTGKDECQPCIDNCAKCAAGTGICTACEPGFLGDYAAGECYSTCPGDFLTDDLAKTCTPCAAACSSCAGTVDTCTGCRDPAHRLRLHTGECVAACDSGEVEVPGTGDQAGTSRSGDIDMSTFGNIID</sequence>
<dbReference type="SMART" id="SM00181">
    <property type="entry name" value="EGF"/>
    <property type="match status" value="6"/>
</dbReference>
<dbReference type="PANTHER" id="PTHR46987">
    <property type="entry name" value="NEUROHYPOPHYSIAL HORMONES, N-TERMINAL DOMAIN CONTAINING PROTEIN"/>
    <property type="match status" value="1"/>
</dbReference>
<proteinExistence type="predicted"/>
<dbReference type="EMBL" id="KB932205">
    <property type="protein sequence ID" value="KCV69819.1"/>
    <property type="molecule type" value="Genomic_DNA"/>
</dbReference>
<dbReference type="InterPro" id="IPR006311">
    <property type="entry name" value="TAT_signal"/>
</dbReference>
<feature type="domain" description="EGF-like" evidence="2">
    <location>
        <begin position="300"/>
        <end position="335"/>
    </location>
</feature>
<gene>
    <name evidence="3" type="ORF">H696_03279</name>
</gene>
<dbReference type="PANTHER" id="PTHR46987:SF7">
    <property type="entry name" value="TNFR-CYS DOMAIN-CONTAINING PROTEIN"/>
    <property type="match status" value="1"/>
</dbReference>
<feature type="domain" description="EGF-like" evidence="2">
    <location>
        <begin position="240"/>
        <end position="269"/>
    </location>
</feature>
<feature type="domain" description="EGF-like" evidence="2">
    <location>
        <begin position="42"/>
        <end position="75"/>
    </location>
</feature>
<name>A0A058Z6A2_FONAL</name>
<reference evidence="3" key="1">
    <citation type="submission" date="2013-04" db="EMBL/GenBank/DDBJ databases">
        <title>The Genome Sequence of Fonticula alba ATCC 38817.</title>
        <authorList>
            <consortium name="The Broad Institute Genomics Platform"/>
            <person name="Russ C."/>
            <person name="Cuomo C."/>
            <person name="Burger G."/>
            <person name="Gray M.W."/>
            <person name="Holland P.W.H."/>
            <person name="King N."/>
            <person name="Lang F.B.F."/>
            <person name="Roger A.J."/>
            <person name="Ruiz-Trillo I."/>
            <person name="Brown M."/>
            <person name="Walker B."/>
            <person name="Young S."/>
            <person name="Zeng Q."/>
            <person name="Gargeya S."/>
            <person name="Fitzgerald M."/>
            <person name="Haas B."/>
            <person name="Abouelleil A."/>
            <person name="Allen A.W."/>
            <person name="Alvarado L."/>
            <person name="Arachchi H.M."/>
            <person name="Berlin A.M."/>
            <person name="Chapman S.B."/>
            <person name="Gainer-Dewar J."/>
            <person name="Goldberg J."/>
            <person name="Griggs A."/>
            <person name="Gujja S."/>
            <person name="Hansen M."/>
            <person name="Howarth C."/>
            <person name="Imamovic A."/>
            <person name="Ireland A."/>
            <person name="Larimer J."/>
            <person name="McCowan C."/>
            <person name="Murphy C."/>
            <person name="Pearson M."/>
            <person name="Poon T.W."/>
            <person name="Priest M."/>
            <person name="Roberts A."/>
            <person name="Saif S."/>
            <person name="Shea T."/>
            <person name="Sisk P."/>
            <person name="Sykes S."/>
            <person name="Wortman J."/>
            <person name="Nusbaum C."/>
            <person name="Birren B."/>
        </authorList>
    </citation>
    <scope>NUCLEOTIDE SEQUENCE [LARGE SCALE GENOMIC DNA]</scope>
    <source>
        <strain evidence="3">ATCC 38817</strain>
    </source>
</reference>
<evidence type="ECO:0000313" key="3">
    <source>
        <dbReference type="EMBL" id="KCV69819.1"/>
    </source>
</evidence>